<dbReference type="AlphaFoldDB" id="A0A7I9WPR6"/>
<evidence type="ECO:0000256" key="23">
    <source>
        <dbReference type="ARBA" id="ARBA00048180"/>
    </source>
</evidence>
<dbReference type="EMBL" id="BLKT01000003">
    <property type="protein sequence ID" value="GFG59360.1"/>
    <property type="molecule type" value="Genomic_DNA"/>
</dbReference>
<dbReference type="PANTHER" id="PTHR12418:SF19">
    <property type="entry name" value="ACYL-COENZYME A THIOESTERASE THEM4"/>
    <property type="match status" value="1"/>
</dbReference>
<dbReference type="PANTHER" id="PTHR12418">
    <property type="entry name" value="ACYL-COENZYME A THIOESTERASE THEM4"/>
    <property type="match status" value="1"/>
</dbReference>
<keyword evidence="11" id="KW-0472">Membrane</keyword>
<comment type="catalytic activity">
    <reaction evidence="19">
        <text>octanoyl-CoA + H2O = octanoate + CoA + H(+)</text>
        <dbReference type="Rhea" id="RHEA:30143"/>
        <dbReference type="ChEBI" id="CHEBI:15377"/>
        <dbReference type="ChEBI" id="CHEBI:15378"/>
        <dbReference type="ChEBI" id="CHEBI:25646"/>
        <dbReference type="ChEBI" id="CHEBI:57287"/>
        <dbReference type="ChEBI" id="CHEBI:57386"/>
    </reaction>
    <physiologicalReaction direction="left-to-right" evidence="19">
        <dbReference type="Rhea" id="RHEA:30144"/>
    </physiologicalReaction>
</comment>
<dbReference type="GO" id="GO:0006631">
    <property type="term" value="P:fatty acid metabolic process"/>
    <property type="evidence" value="ECO:0007669"/>
    <property type="project" value="UniProtKB-KW"/>
</dbReference>
<evidence type="ECO:0000256" key="13">
    <source>
        <dbReference type="ARBA" id="ARBA00035852"/>
    </source>
</evidence>
<dbReference type="Gene3D" id="3.10.129.10">
    <property type="entry name" value="Hotdog Thioesterase"/>
    <property type="match status" value="1"/>
</dbReference>
<keyword evidence="5" id="KW-0963">Cytoplasm</keyword>
<evidence type="ECO:0000256" key="4">
    <source>
        <dbReference type="ARBA" id="ARBA00022475"/>
    </source>
</evidence>
<dbReference type="InterPro" id="IPR052365">
    <property type="entry name" value="THEM4/THEM5_acyl-CoA_thioest"/>
</dbReference>
<name>A0A7I9WPR6_9MYCO</name>
<comment type="caution">
    <text evidence="25">The sequence shown here is derived from an EMBL/GenBank/DDBJ whole genome shotgun (WGS) entry which is preliminary data.</text>
</comment>
<evidence type="ECO:0000256" key="21">
    <source>
        <dbReference type="ARBA" id="ARBA00047969"/>
    </source>
</evidence>
<organism evidence="25 26">
    <name type="scientific">Mycolicibacterium murale</name>
    <dbReference type="NCBI Taxonomy" id="182220"/>
    <lineage>
        <taxon>Bacteria</taxon>
        <taxon>Bacillati</taxon>
        <taxon>Actinomycetota</taxon>
        <taxon>Actinomycetes</taxon>
        <taxon>Mycobacteriales</taxon>
        <taxon>Mycobacteriaceae</taxon>
        <taxon>Mycolicibacterium</taxon>
    </lineage>
</organism>
<evidence type="ECO:0000256" key="11">
    <source>
        <dbReference type="ARBA" id="ARBA00023136"/>
    </source>
</evidence>
<evidence type="ECO:0000256" key="9">
    <source>
        <dbReference type="ARBA" id="ARBA00022946"/>
    </source>
</evidence>
<evidence type="ECO:0000256" key="1">
    <source>
        <dbReference type="ARBA" id="ARBA00004170"/>
    </source>
</evidence>
<comment type="catalytic activity">
    <reaction evidence="13">
        <text>(5Z,8Z,11Z,14Z)-eicosatetraenoyl-CoA + H2O = (5Z,8Z,11Z,14Z)-eicosatetraenoate + CoA + H(+)</text>
        <dbReference type="Rhea" id="RHEA:40151"/>
        <dbReference type="ChEBI" id="CHEBI:15377"/>
        <dbReference type="ChEBI" id="CHEBI:15378"/>
        <dbReference type="ChEBI" id="CHEBI:32395"/>
        <dbReference type="ChEBI" id="CHEBI:57287"/>
        <dbReference type="ChEBI" id="CHEBI:57368"/>
    </reaction>
    <physiologicalReaction direction="left-to-right" evidence="13">
        <dbReference type="Rhea" id="RHEA:40152"/>
    </physiologicalReaction>
</comment>
<dbReference type="InterPro" id="IPR006683">
    <property type="entry name" value="Thioestr_dom"/>
</dbReference>
<keyword evidence="26" id="KW-1185">Reference proteome</keyword>
<dbReference type="GO" id="GO:0005737">
    <property type="term" value="C:cytoplasm"/>
    <property type="evidence" value="ECO:0007669"/>
    <property type="project" value="UniProtKB-SubCell"/>
</dbReference>
<evidence type="ECO:0000256" key="14">
    <source>
        <dbReference type="ARBA" id="ARBA00037002"/>
    </source>
</evidence>
<comment type="catalytic activity">
    <reaction evidence="22">
        <text>dodecanoyl-CoA + H2O = dodecanoate + CoA + H(+)</text>
        <dbReference type="Rhea" id="RHEA:30135"/>
        <dbReference type="ChEBI" id="CHEBI:15377"/>
        <dbReference type="ChEBI" id="CHEBI:15378"/>
        <dbReference type="ChEBI" id="CHEBI:18262"/>
        <dbReference type="ChEBI" id="CHEBI:57287"/>
        <dbReference type="ChEBI" id="CHEBI:57375"/>
    </reaction>
    <physiologicalReaction direction="left-to-right" evidence="22">
        <dbReference type="Rhea" id="RHEA:30136"/>
    </physiologicalReaction>
</comment>
<keyword evidence="7" id="KW-0378">Hydrolase</keyword>
<protein>
    <recommendedName>
        <fullName evidence="17">Acyl-coenzyme A thioesterase THEM4</fullName>
        <ecNumber evidence="16">3.1.2.2</ecNumber>
    </recommendedName>
    <alternativeName>
        <fullName evidence="18">Thioesterase superfamily member 4</fullName>
    </alternativeName>
</protein>
<gene>
    <name evidence="25" type="ORF">MMUR_34960</name>
</gene>
<dbReference type="Pfam" id="PF03061">
    <property type="entry name" value="4HBT"/>
    <property type="match status" value="1"/>
</dbReference>
<comment type="catalytic activity">
    <reaction evidence="20">
        <text>hexadecanoyl-CoA + H2O = hexadecanoate + CoA + H(+)</text>
        <dbReference type="Rhea" id="RHEA:16645"/>
        <dbReference type="ChEBI" id="CHEBI:7896"/>
        <dbReference type="ChEBI" id="CHEBI:15377"/>
        <dbReference type="ChEBI" id="CHEBI:15378"/>
        <dbReference type="ChEBI" id="CHEBI:57287"/>
        <dbReference type="ChEBI" id="CHEBI:57379"/>
        <dbReference type="EC" id="3.1.2.2"/>
    </reaction>
    <physiologicalReaction direction="left-to-right" evidence="20">
        <dbReference type="Rhea" id="RHEA:16646"/>
    </physiologicalReaction>
</comment>
<comment type="catalytic activity">
    <reaction evidence="23">
        <text>tetradecanoyl-CoA + H2O = tetradecanoate + CoA + H(+)</text>
        <dbReference type="Rhea" id="RHEA:40119"/>
        <dbReference type="ChEBI" id="CHEBI:15377"/>
        <dbReference type="ChEBI" id="CHEBI:15378"/>
        <dbReference type="ChEBI" id="CHEBI:30807"/>
        <dbReference type="ChEBI" id="CHEBI:57287"/>
        <dbReference type="ChEBI" id="CHEBI:57385"/>
    </reaction>
    <physiologicalReaction direction="left-to-right" evidence="23">
        <dbReference type="Rhea" id="RHEA:40120"/>
    </physiologicalReaction>
</comment>
<evidence type="ECO:0000256" key="20">
    <source>
        <dbReference type="ARBA" id="ARBA00047734"/>
    </source>
</evidence>
<accession>A0A7I9WPR6</accession>
<evidence type="ECO:0000256" key="8">
    <source>
        <dbReference type="ARBA" id="ARBA00022832"/>
    </source>
</evidence>
<evidence type="ECO:0000259" key="24">
    <source>
        <dbReference type="Pfam" id="PF03061"/>
    </source>
</evidence>
<comment type="catalytic activity">
    <reaction evidence="14">
        <text>(9Z)-octadecenoyl-CoA + H2O = (9Z)-octadecenoate + CoA + H(+)</text>
        <dbReference type="Rhea" id="RHEA:40139"/>
        <dbReference type="ChEBI" id="CHEBI:15377"/>
        <dbReference type="ChEBI" id="CHEBI:15378"/>
        <dbReference type="ChEBI" id="CHEBI:30823"/>
        <dbReference type="ChEBI" id="CHEBI:57287"/>
        <dbReference type="ChEBI" id="CHEBI:57387"/>
    </reaction>
    <physiologicalReaction direction="left-to-right" evidence="14">
        <dbReference type="Rhea" id="RHEA:40140"/>
    </physiologicalReaction>
</comment>
<dbReference type="EC" id="3.1.2.2" evidence="16"/>
<dbReference type="GO" id="GO:0016787">
    <property type="term" value="F:hydrolase activity"/>
    <property type="evidence" value="ECO:0007669"/>
    <property type="project" value="UniProtKB-KW"/>
</dbReference>
<comment type="similarity">
    <text evidence="15">Belongs to the THEM4/THEM5 thioesterase family.</text>
</comment>
<keyword evidence="8" id="KW-0276">Fatty acid metabolism</keyword>
<proteinExistence type="inferred from homology"/>
<comment type="catalytic activity">
    <reaction evidence="21">
        <text>decanoyl-CoA + H2O = decanoate + CoA + H(+)</text>
        <dbReference type="Rhea" id="RHEA:40059"/>
        <dbReference type="ChEBI" id="CHEBI:15377"/>
        <dbReference type="ChEBI" id="CHEBI:15378"/>
        <dbReference type="ChEBI" id="CHEBI:27689"/>
        <dbReference type="ChEBI" id="CHEBI:57287"/>
        <dbReference type="ChEBI" id="CHEBI:61430"/>
    </reaction>
    <physiologicalReaction direction="left-to-right" evidence="21">
        <dbReference type="Rhea" id="RHEA:40060"/>
    </physiologicalReaction>
</comment>
<evidence type="ECO:0000256" key="3">
    <source>
        <dbReference type="ARBA" id="ARBA00004632"/>
    </source>
</evidence>
<evidence type="ECO:0000256" key="6">
    <source>
        <dbReference type="ARBA" id="ARBA00022703"/>
    </source>
</evidence>
<keyword evidence="9" id="KW-0809">Transit peptide</keyword>
<dbReference type="RefSeq" id="WP_193489902.1">
    <property type="nucleotide sequence ID" value="NZ_BAAAMC010000004.1"/>
</dbReference>
<dbReference type="SUPFAM" id="SSF54637">
    <property type="entry name" value="Thioesterase/thiol ester dehydrase-isomerase"/>
    <property type="match status" value="1"/>
</dbReference>
<keyword evidence="12" id="KW-0966">Cell projection</keyword>
<evidence type="ECO:0000256" key="18">
    <source>
        <dbReference type="ARBA" id="ARBA00043210"/>
    </source>
</evidence>
<evidence type="ECO:0000256" key="15">
    <source>
        <dbReference type="ARBA" id="ARBA00038456"/>
    </source>
</evidence>
<evidence type="ECO:0000256" key="16">
    <source>
        <dbReference type="ARBA" id="ARBA00038848"/>
    </source>
</evidence>
<evidence type="ECO:0000313" key="26">
    <source>
        <dbReference type="Proteomes" id="UP000465241"/>
    </source>
</evidence>
<evidence type="ECO:0000256" key="7">
    <source>
        <dbReference type="ARBA" id="ARBA00022801"/>
    </source>
</evidence>
<evidence type="ECO:0000256" key="17">
    <source>
        <dbReference type="ARBA" id="ARBA00040123"/>
    </source>
</evidence>
<reference evidence="25 26" key="1">
    <citation type="journal article" date="2019" name="Emerg. Microbes Infect.">
        <title>Comprehensive subspecies identification of 175 nontuberculous mycobacteria species based on 7547 genomic profiles.</title>
        <authorList>
            <person name="Matsumoto Y."/>
            <person name="Kinjo T."/>
            <person name="Motooka D."/>
            <person name="Nabeya D."/>
            <person name="Jung N."/>
            <person name="Uechi K."/>
            <person name="Horii T."/>
            <person name="Iida T."/>
            <person name="Fujita J."/>
            <person name="Nakamura S."/>
        </authorList>
    </citation>
    <scope>NUCLEOTIDE SEQUENCE [LARGE SCALE GENOMIC DNA]</scope>
    <source>
        <strain evidence="25 26">JCM 13392</strain>
    </source>
</reference>
<evidence type="ECO:0000256" key="5">
    <source>
        <dbReference type="ARBA" id="ARBA00022490"/>
    </source>
</evidence>
<dbReference type="GO" id="GO:0016020">
    <property type="term" value="C:membrane"/>
    <property type="evidence" value="ECO:0007669"/>
    <property type="project" value="UniProtKB-SubCell"/>
</dbReference>
<feature type="domain" description="Thioesterase" evidence="24">
    <location>
        <begin position="116"/>
        <end position="188"/>
    </location>
</feature>
<dbReference type="InterPro" id="IPR029069">
    <property type="entry name" value="HotDog_dom_sf"/>
</dbReference>
<dbReference type="CDD" id="cd03443">
    <property type="entry name" value="PaaI_thioesterase"/>
    <property type="match status" value="1"/>
</dbReference>
<evidence type="ECO:0000256" key="10">
    <source>
        <dbReference type="ARBA" id="ARBA00023098"/>
    </source>
</evidence>
<evidence type="ECO:0000256" key="12">
    <source>
        <dbReference type="ARBA" id="ARBA00023273"/>
    </source>
</evidence>
<comment type="subcellular location">
    <subcellularLocation>
        <location evidence="3">Cell projection</location>
        <location evidence="3">Ruffle membrane</location>
    </subcellularLocation>
    <subcellularLocation>
        <location evidence="2">Cytoplasm</location>
    </subcellularLocation>
    <subcellularLocation>
        <location evidence="1">Membrane</location>
        <topology evidence="1">Peripheral membrane protein</topology>
    </subcellularLocation>
</comment>
<evidence type="ECO:0000313" key="25">
    <source>
        <dbReference type="EMBL" id="GFG59360.1"/>
    </source>
</evidence>
<evidence type="ECO:0000256" key="19">
    <source>
        <dbReference type="ARBA" id="ARBA00047588"/>
    </source>
</evidence>
<evidence type="ECO:0000256" key="2">
    <source>
        <dbReference type="ARBA" id="ARBA00004496"/>
    </source>
</evidence>
<keyword evidence="6" id="KW-0053">Apoptosis</keyword>
<dbReference type="Proteomes" id="UP000465241">
    <property type="component" value="Unassembled WGS sequence"/>
</dbReference>
<keyword evidence="10" id="KW-0443">Lipid metabolism</keyword>
<sequence length="199" mass="21473">MTRPGIDDIEAARAVYQPLTQSVRTLIDTLVRTEVDLDSARAAHAHIRKALDLLGEKVMPGSFGTCSDLQQRGEPWGNVVIGLRNPMALPLNIVDDSPGQVSADMHVGAAYEGPPGHVHGGVCSLVLDHVLSAAAYQPGRPVYTGTLQITYVRPTPLGELRAEAWVEHEAGRKTYVRGRLVSEGHTTVKAQGIFIRPVD</sequence>
<evidence type="ECO:0000256" key="22">
    <source>
        <dbReference type="ARBA" id="ARBA00048074"/>
    </source>
</evidence>
<keyword evidence="4" id="KW-1003">Cell membrane</keyword>